<dbReference type="PROSITE" id="PS51071">
    <property type="entry name" value="HTH_RPIR"/>
    <property type="match status" value="1"/>
</dbReference>
<evidence type="ECO:0000313" key="6">
    <source>
        <dbReference type="EMBL" id="XAF71109.1"/>
    </source>
</evidence>
<dbReference type="SUPFAM" id="SSF53697">
    <property type="entry name" value="SIS domain"/>
    <property type="match status" value="1"/>
</dbReference>
<dbReference type="InterPro" id="IPR000281">
    <property type="entry name" value="HTH_RpiR"/>
</dbReference>
<accession>A0ABZ3EE26</accession>
<evidence type="ECO:0000259" key="4">
    <source>
        <dbReference type="PROSITE" id="PS51071"/>
    </source>
</evidence>
<dbReference type="Gene3D" id="1.10.10.10">
    <property type="entry name" value="Winged helix-like DNA-binding domain superfamily/Winged helix DNA-binding domain"/>
    <property type="match status" value="1"/>
</dbReference>
<evidence type="ECO:0000313" key="7">
    <source>
        <dbReference type="Proteomes" id="UP001436297"/>
    </source>
</evidence>
<evidence type="ECO:0000256" key="3">
    <source>
        <dbReference type="ARBA" id="ARBA00023163"/>
    </source>
</evidence>
<evidence type="ECO:0000259" key="5">
    <source>
        <dbReference type="PROSITE" id="PS51464"/>
    </source>
</evidence>
<keyword evidence="7" id="KW-1185">Reference proteome</keyword>
<dbReference type="InterPro" id="IPR046348">
    <property type="entry name" value="SIS_dom_sf"/>
</dbReference>
<dbReference type="RefSeq" id="WP_251521715.1">
    <property type="nucleotide sequence ID" value="NZ_CP128355.1"/>
</dbReference>
<evidence type="ECO:0000256" key="2">
    <source>
        <dbReference type="ARBA" id="ARBA00023125"/>
    </source>
</evidence>
<dbReference type="EMBL" id="CP128355">
    <property type="protein sequence ID" value="XAF71109.1"/>
    <property type="molecule type" value="Genomic_DNA"/>
</dbReference>
<organism evidence="6 7">
    <name type="scientific">Staphylococcus hsinchuensis</name>
    <dbReference type="NCBI Taxonomy" id="3051183"/>
    <lineage>
        <taxon>Bacteria</taxon>
        <taxon>Bacillati</taxon>
        <taxon>Bacillota</taxon>
        <taxon>Bacilli</taxon>
        <taxon>Bacillales</taxon>
        <taxon>Staphylococcaceae</taxon>
        <taxon>Staphylococcus</taxon>
    </lineage>
</organism>
<evidence type="ECO:0000256" key="1">
    <source>
        <dbReference type="ARBA" id="ARBA00023015"/>
    </source>
</evidence>
<sequence length="272" mass="31041">MANVITSIIEDKYNTLSTGKQKVANFILDNLNESSYLTLIQMQKKVGVSEATIIRFAYTIGFSGYSELQAAIRDSIFQTNQDVDETKGTFDSIERDVQLIREGADKIDHATLTKAVNLIHEANKVYIIGKNTSKATAEWFGYVLSTYRSNVIIVSQSNLNQYKLDMMENDLLITISFPRYHRETFDFFNYAKSLNLKTISVTNNTLSPYYQPSDVAILARTNRDVSGYNEIAPVISILNLVFSSYREEYNEEVQKRIQKLEELNDDSNNLIE</sequence>
<dbReference type="Pfam" id="PF01418">
    <property type="entry name" value="HTH_6"/>
    <property type="match status" value="1"/>
</dbReference>
<dbReference type="PANTHER" id="PTHR30514">
    <property type="entry name" value="GLUCOKINASE"/>
    <property type="match status" value="1"/>
</dbReference>
<dbReference type="CDD" id="cd05013">
    <property type="entry name" value="SIS_RpiR"/>
    <property type="match status" value="1"/>
</dbReference>
<dbReference type="InterPro" id="IPR009057">
    <property type="entry name" value="Homeodomain-like_sf"/>
</dbReference>
<dbReference type="InterPro" id="IPR036388">
    <property type="entry name" value="WH-like_DNA-bd_sf"/>
</dbReference>
<name>A0ABZ3EE26_9STAP</name>
<reference evidence="6 7" key="1">
    <citation type="journal article" date="2024" name="Pathogens">
        <title>Staphylococcus hsinchuensis sp. nov., Isolated from Soymilk.</title>
        <authorList>
            <person name="Wang Y.T."/>
            <person name="Lin Y.C."/>
            <person name="Hsieh Y.H."/>
            <person name="Lin Y.T."/>
            <person name="Hamada M."/>
            <person name="Chen C.C."/>
            <person name="Liou J.S."/>
            <person name="Lee A.Y."/>
            <person name="Zhang W.L."/>
            <person name="Chen Y.T."/>
            <person name="Huang C.H."/>
        </authorList>
    </citation>
    <scope>NUCLEOTIDE SEQUENCE [LARGE SCALE GENOMIC DNA]</scope>
    <source>
        <strain evidence="6 7">H164</strain>
    </source>
</reference>
<dbReference type="Pfam" id="PF01380">
    <property type="entry name" value="SIS"/>
    <property type="match status" value="1"/>
</dbReference>
<dbReference type="InterPro" id="IPR047640">
    <property type="entry name" value="RpiR-like"/>
</dbReference>
<dbReference type="Gene3D" id="3.40.50.10490">
    <property type="entry name" value="Glucose-6-phosphate isomerase like protein, domain 1"/>
    <property type="match status" value="1"/>
</dbReference>
<dbReference type="InterPro" id="IPR001347">
    <property type="entry name" value="SIS_dom"/>
</dbReference>
<dbReference type="SUPFAM" id="SSF46689">
    <property type="entry name" value="Homeodomain-like"/>
    <property type="match status" value="1"/>
</dbReference>
<dbReference type="InterPro" id="IPR035472">
    <property type="entry name" value="RpiR-like_SIS"/>
</dbReference>
<keyword evidence="1" id="KW-0805">Transcription regulation</keyword>
<dbReference type="Proteomes" id="UP001436297">
    <property type="component" value="Chromosome"/>
</dbReference>
<protein>
    <submittedName>
        <fullName evidence="6">MurR/RpiR family transcriptional regulator</fullName>
    </submittedName>
</protein>
<proteinExistence type="predicted"/>
<feature type="domain" description="SIS" evidence="5">
    <location>
        <begin position="115"/>
        <end position="251"/>
    </location>
</feature>
<feature type="domain" description="HTH rpiR-type" evidence="4">
    <location>
        <begin position="3"/>
        <end position="79"/>
    </location>
</feature>
<keyword evidence="2" id="KW-0238">DNA-binding</keyword>
<dbReference type="PANTHER" id="PTHR30514:SF18">
    <property type="entry name" value="RPIR-FAMILY TRANSCRIPTIONAL REGULATOR"/>
    <property type="match status" value="1"/>
</dbReference>
<keyword evidence="3" id="KW-0804">Transcription</keyword>
<gene>
    <name evidence="6" type="ORF">QQM35_03050</name>
</gene>
<dbReference type="PROSITE" id="PS51464">
    <property type="entry name" value="SIS"/>
    <property type="match status" value="1"/>
</dbReference>